<dbReference type="SUPFAM" id="SSF53335">
    <property type="entry name" value="S-adenosyl-L-methionine-dependent methyltransferases"/>
    <property type="match status" value="1"/>
</dbReference>
<evidence type="ECO:0000256" key="5">
    <source>
        <dbReference type="ARBA" id="ARBA00022679"/>
    </source>
</evidence>
<dbReference type="Gene3D" id="3.40.50.150">
    <property type="entry name" value="Vaccinia Virus protein VP39"/>
    <property type="match status" value="1"/>
</dbReference>
<evidence type="ECO:0000313" key="10">
    <source>
        <dbReference type="Proteomes" id="UP000677054"/>
    </source>
</evidence>
<dbReference type="AlphaFoldDB" id="A0A7R9FR58"/>
<dbReference type="PANTHER" id="PTHR13600:SF33">
    <property type="entry name" value="LEUCINE CARBOXYL METHYLTRANSFERASE 1"/>
    <property type="match status" value="1"/>
</dbReference>
<comment type="similarity">
    <text evidence="3 7">Belongs to the methyltransferase superfamily. LCMT family.</text>
</comment>
<evidence type="ECO:0000256" key="7">
    <source>
        <dbReference type="PIRNR" id="PIRNR016305"/>
    </source>
</evidence>
<feature type="binding site" evidence="8">
    <location>
        <begin position="148"/>
        <end position="149"/>
    </location>
    <ligand>
        <name>S-adenosyl-L-methionine</name>
        <dbReference type="ChEBI" id="CHEBI:59789"/>
    </ligand>
</feature>
<dbReference type="GO" id="GO:0018423">
    <property type="term" value="F:protein C-terminal leucine carboxyl O-methyltransferase activity"/>
    <property type="evidence" value="ECO:0007669"/>
    <property type="project" value="UniProtKB-EC"/>
</dbReference>
<name>A0A7R9FR58_9CRUS</name>
<evidence type="ECO:0000256" key="1">
    <source>
        <dbReference type="ARBA" id="ARBA00000724"/>
    </source>
</evidence>
<keyword evidence="6 7" id="KW-0949">S-adenosyl-L-methionine</keyword>
<evidence type="ECO:0000256" key="6">
    <source>
        <dbReference type="ARBA" id="ARBA00022691"/>
    </source>
</evidence>
<dbReference type="InterPro" id="IPR016651">
    <property type="entry name" value="LCMT1"/>
</dbReference>
<dbReference type="EC" id="2.1.1.233" evidence="7"/>
<evidence type="ECO:0000256" key="3">
    <source>
        <dbReference type="ARBA" id="ARBA00010703"/>
    </source>
</evidence>
<feature type="binding site" evidence="8">
    <location>
        <position position="80"/>
    </location>
    <ligand>
        <name>S-adenosyl-L-methionine</name>
        <dbReference type="ChEBI" id="CHEBI:59789"/>
    </ligand>
</feature>
<feature type="binding site" evidence="8">
    <location>
        <position position="175"/>
    </location>
    <ligand>
        <name>S-adenosyl-L-methionine</name>
        <dbReference type="ChEBI" id="CHEBI:59789"/>
    </ligand>
</feature>
<reference evidence="9" key="1">
    <citation type="submission" date="2020-11" db="EMBL/GenBank/DDBJ databases">
        <authorList>
            <person name="Tran Van P."/>
        </authorList>
    </citation>
    <scope>NUCLEOTIDE SEQUENCE</scope>
</reference>
<evidence type="ECO:0000313" key="9">
    <source>
        <dbReference type="EMBL" id="CAD7251896.1"/>
    </source>
</evidence>
<accession>A0A7R9FR58</accession>
<dbReference type="FunFam" id="3.40.50.150:FF:000092">
    <property type="entry name" value="Leucine carboxyl methyltransferase 1"/>
    <property type="match status" value="1"/>
</dbReference>
<dbReference type="InterPro" id="IPR007213">
    <property type="entry name" value="Ppm1/Ppm2/Tcmp"/>
</dbReference>
<keyword evidence="5 7" id="KW-0808">Transferase</keyword>
<sequence>MSLPGDEAVIATNDDAAQCKKSAVDLGYWVDPFLGSLVRHTSRKLPEINRGYYARVAGIETLIKKFIDKFNGKCQLVNIGAGFDTLYWRLQTSGHKVNNYIEVDLPTVTSRKISLLKKVKELHHTEFVTPGSFTCDMHAKDFHIIGADIRKVHDVQIKMDACNIDTSIPTLFIAECVLVYLSIKDSTEFLKWIASTFKCAFFINYEQVNLSDTFGEMMIRNLHDRGCALAGADACMSLDAQKHRFLESGWDGAEGWDMQTVYANLLPKKEIDRIEKIEFLDEKELLVQLLTHYCISVAWLDKLNVDFSCIRF</sequence>
<dbReference type="PANTHER" id="PTHR13600">
    <property type="entry name" value="LEUCINE CARBOXYL METHYLTRANSFERASE"/>
    <property type="match status" value="1"/>
</dbReference>
<organism evidence="9">
    <name type="scientific">Darwinula stevensoni</name>
    <dbReference type="NCBI Taxonomy" id="69355"/>
    <lineage>
        <taxon>Eukaryota</taxon>
        <taxon>Metazoa</taxon>
        <taxon>Ecdysozoa</taxon>
        <taxon>Arthropoda</taxon>
        <taxon>Crustacea</taxon>
        <taxon>Oligostraca</taxon>
        <taxon>Ostracoda</taxon>
        <taxon>Podocopa</taxon>
        <taxon>Podocopida</taxon>
        <taxon>Darwinulocopina</taxon>
        <taxon>Darwinuloidea</taxon>
        <taxon>Darwinulidae</taxon>
        <taxon>Darwinula</taxon>
    </lineage>
</organism>
<dbReference type="GO" id="GO:0005829">
    <property type="term" value="C:cytosol"/>
    <property type="evidence" value="ECO:0007669"/>
    <property type="project" value="TreeGrafter"/>
</dbReference>
<dbReference type="EMBL" id="LR903433">
    <property type="protein sequence ID" value="CAD7251896.1"/>
    <property type="molecule type" value="Genomic_DNA"/>
</dbReference>
<dbReference type="EMBL" id="CAJPEV010003916">
    <property type="protein sequence ID" value="CAG0900809.1"/>
    <property type="molecule type" value="Genomic_DNA"/>
</dbReference>
<dbReference type="GO" id="GO:0009966">
    <property type="term" value="P:regulation of signal transduction"/>
    <property type="evidence" value="ECO:0007669"/>
    <property type="project" value="UniProtKB-ARBA"/>
</dbReference>
<dbReference type="OrthoDB" id="203237at2759"/>
<dbReference type="Pfam" id="PF04072">
    <property type="entry name" value="LCM"/>
    <property type="match status" value="1"/>
</dbReference>
<keyword evidence="10" id="KW-1185">Reference proteome</keyword>
<evidence type="ECO:0000256" key="2">
    <source>
        <dbReference type="ARBA" id="ARBA00003455"/>
    </source>
</evidence>
<gene>
    <name evidence="9" type="ORF">DSTB1V02_LOCUS11658</name>
</gene>
<evidence type="ECO:0000256" key="8">
    <source>
        <dbReference type="PIRSR" id="PIRSR016305-1"/>
    </source>
</evidence>
<comment type="function">
    <text evidence="2 7">Methylates the carboxyl group of the C-terminal leucine residue of protein phosphatase 2A catalytic subunits to form alpha-leucine ester residues.</text>
</comment>
<comment type="catalytic activity">
    <reaction evidence="1 7">
        <text>[phosphatase 2A protein]-C-terminal L-leucine + S-adenosyl-L-methionine = [phosphatase 2A protein]-C-terminal L-leucine methyl ester + S-adenosyl-L-homocysteine</text>
        <dbReference type="Rhea" id="RHEA:48544"/>
        <dbReference type="Rhea" id="RHEA-COMP:12134"/>
        <dbReference type="Rhea" id="RHEA-COMP:12135"/>
        <dbReference type="ChEBI" id="CHEBI:57856"/>
        <dbReference type="ChEBI" id="CHEBI:59789"/>
        <dbReference type="ChEBI" id="CHEBI:90516"/>
        <dbReference type="ChEBI" id="CHEBI:90517"/>
        <dbReference type="EC" id="2.1.1.233"/>
    </reaction>
</comment>
<dbReference type="PIRSF" id="PIRSF016305">
    <property type="entry name" value="LCM_mtfrase"/>
    <property type="match status" value="1"/>
</dbReference>
<proteinExistence type="inferred from homology"/>
<dbReference type="InterPro" id="IPR029063">
    <property type="entry name" value="SAM-dependent_MTases_sf"/>
</dbReference>
<evidence type="ECO:0000256" key="4">
    <source>
        <dbReference type="ARBA" id="ARBA00022603"/>
    </source>
</evidence>
<dbReference type="GO" id="GO:0032259">
    <property type="term" value="P:methylation"/>
    <property type="evidence" value="ECO:0007669"/>
    <property type="project" value="UniProtKB-KW"/>
</dbReference>
<dbReference type="Proteomes" id="UP000677054">
    <property type="component" value="Unassembled WGS sequence"/>
</dbReference>
<feature type="binding site" evidence="8">
    <location>
        <position position="55"/>
    </location>
    <ligand>
        <name>S-adenosyl-L-methionine</name>
        <dbReference type="ChEBI" id="CHEBI:59789"/>
    </ligand>
</feature>
<keyword evidence="4 7" id="KW-0489">Methyltransferase</keyword>
<protein>
    <recommendedName>
        <fullName evidence="7">Leucine carboxyl methyltransferase 1</fullName>
        <ecNumber evidence="7">2.1.1.233</ecNumber>
    </recommendedName>
</protein>